<organism evidence="6 7">
    <name type="scientific">Thermogemmata fonticola</name>
    <dbReference type="NCBI Taxonomy" id="2755323"/>
    <lineage>
        <taxon>Bacteria</taxon>
        <taxon>Pseudomonadati</taxon>
        <taxon>Planctomycetota</taxon>
        <taxon>Planctomycetia</taxon>
        <taxon>Gemmatales</taxon>
        <taxon>Gemmataceae</taxon>
        <taxon>Thermogemmata</taxon>
    </lineage>
</organism>
<dbReference type="RefSeq" id="WP_194537191.1">
    <property type="nucleotide sequence ID" value="NZ_JACEFB010000003.1"/>
</dbReference>
<reference evidence="6 7" key="1">
    <citation type="submission" date="2020-07" db="EMBL/GenBank/DDBJ databases">
        <title>Thermogemmata thermophila gen. nov., sp. nov., a novel moderate thermophilic planctomycete from a Kamchatka hot spring.</title>
        <authorList>
            <person name="Elcheninov A.G."/>
            <person name="Podosokorskaya O.A."/>
            <person name="Kovaleva O.L."/>
            <person name="Novikov A."/>
            <person name="Bonch-Osmolovskaya E.A."/>
            <person name="Toshchakov S.V."/>
            <person name="Kublanov I.V."/>
        </authorList>
    </citation>
    <scope>NUCLEOTIDE SEQUENCE [LARGE SCALE GENOMIC DNA]</scope>
    <source>
        <strain evidence="6 7">2918</strain>
    </source>
</reference>
<dbReference type="PANTHER" id="PTHR10954">
    <property type="entry name" value="RIBONUCLEASE H2 SUBUNIT A"/>
    <property type="match status" value="1"/>
</dbReference>
<dbReference type="Gene3D" id="3.30.420.10">
    <property type="entry name" value="Ribonuclease H-like superfamily/Ribonuclease H"/>
    <property type="match status" value="2"/>
</dbReference>
<proteinExistence type="inferred from homology"/>
<evidence type="ECO:0000256" key="1">
    <source>
        <dbReference type="ARBA" id="ARBA00004065"/>
    </source>
</evidence>
<dbReference type="GO" id="GO:0043137">
    <property type="term" value="P:DNA replication, removal of RNA primer"/>
    <property type="evidence" value="ECO:0007669"/>
    <property type="project" value="TreeGrafter"/>
</dbReference>
<sequence>MPWVVGIDEAGYGPVLGPLVQAVVVLWLPPEDTTGWNALRSMIRQARESPDERVLITDSKAVYSRYGLDGLESGIVRSLHMGHQTLDTWIKSYVMESSRQDWQRERWFDGAEVIPKRSWESPLCWPFPARARIRLLTPAAFNRLCDQTGNKAEVLGQGWIELIRELETSSSPPLIPEDGQDLVIYSDKLGGRHFYWPMLQECFTGRWVTPLREKPLESRYRIDGGTRAISVQFSPRAEASSLVVALASMLAKYVREIWMGQFQRFWQRHIPNLDTTGGYLPHARQWYARIAPLLSEVGVHPDEVWRRR</sequence>
<dbReference type="GO" id="GO:0006298">
    <property type="term" value="P:mismatch repair"/>
    <property type="evidence" value="ECO:0007669"/>
    <property type="project" value="TreeGrafter"/>
</dbReference>
<protein>
    <recommendedName>
        <fullName evidence="4">Ribonuclease HIII</fullName>
    </recommendedName>
</protein>
<evidence type="ECO:0000313" key="7">
    <source>
        <dbReference type="Proteomes" id="UP000542342"/>
    </source>
</evidence>
<evidence type="ECO:0000256" key="5">
    <source>
        <dbReference type="ARBA" id="ARBA00022490"/>
    </source>
</evidence>
<comment type="caution">
    <text evidence="6">The sequence shown here is derived from an EMBL/GenBank/DDBJ whole genome shotgun (WGS) entry which is preliminary data.</text>
</comment>
<evidence type="ECO:0000256" key="2">
    <source>
        <dbReference type="ARBA" id="ARBA00004496"/>
    </source>
</evidence>
<keyword evidence="5" id="KW-0963">Cytoplasm</keyword>
<dbReference type="SUPFAM" id="SSF53098">
    <property type="entry name" value="Ribonuclease H-like"/>
    <property type="match status" value="1"/>
</dbReference>
<evidence type="ECO:0000313" key="6">
    <source>
        <dbReference type="EMBL" id="MBA2225750.1"/>
    </source>
</evidence>
<evidence type="ECO:0000256" key="3">
    <source>
        <dbReference type="ARBA" id="ARBA00008378"/>
    </source>
</evidence>
<dbReference type="GO" id="GO:0003723">
    <property type="term" value="F:RNA binding"/>
    <property type="evidence" value="ECO:0007669"/>
    <property type="project" value="InterPro"/>
</dbReference>
<dbReference type="GO" id="GO:0032299">
    <property type="term" value="C:ribonuclease H2 complex"/>
    <property type="evidence" value="ECO:0007669"/>
    <property type="project" value="TreeGrafter"/>
</dbReference>
<comment type="similarity">
    <text evidence="3">Belongs to the RNase HII family. RnhC subfamily.</text>
</comment>
<dbReference type="InterPro" id="IPR001352">
    <property type="entry name" value="RNase_HII/HIII"/>
</dbReference>
<dbReference type="EMBL" id="JACEFB010000003">
    <property type="protein sequence ID" value="MBA2225750.1"/>
    <property type="molecule type" value="Genomic_DNA"/>
</dbReference>
<dbReference type="GO" id="GO:0005737">
    <property type="term" value="C:cytoplasm"/>
    <property type="evidence" value="ECO:0007669"/>
    <property type="project" value="UniProtKB-SubCell"/>
</dbReference>
<dbReference type="InterPro" id="IPR012337">
    <property type="entry name" value="RNaseH-like_sf"/>
</dbReference>
<keyword evidence="7" id="KW-1185">Reference proteome</keyword>
<comment type="function">
    <text evidence="1">Endonuclease that specifically degrades the RNA of RNA-DNA hybrids.</text>
</comment>
<dbReference type="InterPro" id="IPR036397">
    <property type="entry name" value="RNaseH_sf"/>
</dbReference>
<evidence type="ECO:0000256" key="4">
    <source>
        <dbReference type="ARBA" id="ARBA00021407"/>
    </source>
</evidence>
<dbReference type="AlphaFoldDB" id="A0A7V8VD15"/>
<dbReference type="Proteomes" id="UP000542342">
    <property type="component" value="Unassembled WGS sequence"/>
</dbReference>
<accession>A0A7V8VD15</accession>
<comment type="subcellular location">
    <subcellularLocation>
        <location evidence="2">Cytoplasm</location>
    </subcellularLocation>
</comment>
<dbReference type="PANTHER" id="PTHR10954:SF23">
    <property type="entry name" value="RIBONUCLEASE"/>
    <property type="match status" value="1"/>
</dbReference>
<gene>
    <name evidence="6" type="ORF">H0921_06180</name>
</gene>
<name>A0A7V8VD15_9BACT</name>
<dbReference type="GO" id="GO:0004523">
    <property type="term" value="F:RNA-DNA hybrid ribonuclease activity"/>
    <property type="evidence" value="ECO:0007669"/>
    <property type="project" value="InterPro"/>
</dbReference>